<accession>A0A0F9HJ17</accession>
<organism evidence="1">
    <name type="scientific">marine sediment metagenome</name>
    <dbReference type="NCBI Taxonomy" id="412755"/>
    <lineage>
        <taxon>unclassified sequences</taxon>
        <taxon>metagenomes</taxon>
        <taxon>ecological metagenomes</taxon>
    </lineage>
</organism>
<name>A0A0F9HJ17_9ZZZZ</name>
<proteinExistence type="predicted"/>
<dbReference type="EMBL" id="LAZR01014918">
    <property type="protein sequence ID" value="KKM15391.1"/>
    <property type="molecule type" value="Genomic_DNA"/>
</dbReference>
<sequence>MSSEIKKKKYIKLEEFSEKRISIKSLILPFSLFPGKKEEYIYHGEEKMLFRERHPEYRRLFLSEFEINIER</sequence>
<reference evidence="1" key="1">
    <citation type="journal article" date="2015" name="Nature">
        <title>Complex archaea that bridge the gap between prokaryotes and eukaryotes.</title>
        <authorList>
            <person name="Spang A."/>
            <person name="Saw J.H."/>
            <person name="Jorgensen S.L."/>
            <person name="Zaremba-Niedzwiedzka K."/>
            <person name="Martijn J."/>
            <person name="Lind A.E."/>
            <person name="van Eijk R."/>
            <person name="Schleper C."/>
            <person name="Guy L."/>
            <person name="Ettema T.J."/>
        </authorList>
    </citation>
    <scope>NUCLEOTIDE SEQUENCE</scope>
</reference>
<protein>
    <submittedName>
        <fullName evidence="1">Uncharacterized protein</fullName>
    </submittedName>
</protein>
<gene>
    <name evidence="1" type="ORF">LCGC14_1696550</name>
</gene>
<evidence type="ECO:0000313" key="1">
    <source>
        <dbReference type="EMBL" id="KKM15391.1"/>
    </source>
</evidence>
<comment type="caution">
    <text evidence="1">The sequence shown here is derived from an EMBL/GenBank/DDBJ whole genome shotgun (WGS) entry which is preliminary data.</text>
</comment>
<dbReference type="AlphaFoldDB" id="A0A0F9HJ17"/>